<evidence type="ECO:0000313" key="2">
    <source>
        <dbReference type="Proteomes" id="UP000805649"/>
    </source>
</evidence>
<organism evidence="1 2">
    <name type="scientific">Colletotrichum truncatum</name>
    <name type="common">Anthracnose fungus</name>
    <name type="synonym">Colletotrichum capsici</name>
    <dbReference type="NCBI Taxonomy" id="5467"/>
    <lineage>
        <taxon>Eukaryota</taxon>
        <taxon>Fungi</taxon>
        <taxon>Dikarya</taxon>
        <taxon>Ascomycota</taxon>
        <taxon>Pezizomycotina</taxon>
        <taxon>Sordariomycetes</taxon>
        <taxon>Hypocreomycetidae</taxon>
        <taxon>Glomerellales</taxon>
        <taxon>Glomerellaceae</taxon>
        <taxon>Colletotrichum</taxon>
        <taxon>Colletotrichum truncatum species complex</taxon>
    </lineage>
</organism>
<keyword evidence="1" id="KW-0378">Hydrolase</keyword>
<accession>A0ACC3ZG89</accession>
<sequence length="563" mass="61271">MANAAEIDMPTWKQIASSKQHERSSALSQWSQKFLNKPKPCLPPTDMVSVRHWAAQSGDLNAKQLEITKTVPSCLLKKIAAGIWTAEEVFIAFSIRATIAHHLTNPLSDVFFDKGLSRARKLDAWLRETGHVVGPLHGLPLSLKDLMNLEGHATTFGFVALADNVKSSSDDLVTRLQEAGAVFYCKTNVPQSTMSGECNSFLYGRTSTPDNRNLSAGGSSGGEGSLIALRGSPLGIGTDVAGSIRTPANFNGIYGLCPTSGRFPCHSVGESSLDYITGVAGPLSSSVDGLEVYAKALLSLNPWDWDATCIKMPWDDQLYREKKNQKLCFGFVMHDGVVRPHPPIQRGMDLVREALERAGHSVVDVDLLRASDNLWDTAVRIFCADGGEALRNMLDILPEPPIPEIFIPPASMALSATQMGSLGKKLLGIRQVFLERWQATTMITATGRPIDVCILPSGGHVAPPHGTMKYFLYEAISNIIDWPCATIPVTNVDPDMDPKPGPDDDFVPLSDEDQENYDKYSPEDYKNGAVCLQVLGPRFSEEVILAAMRVIDGALGRGDDHIE</sequence>
<keyword evidence="2" id="KW-1185">Reference proteome</keyword>
<dbReference type="Proteomes" id="UP000805649">
    <property type="component" value="Unassembled WGS sequence"/>
</dbReference>
<reference evidence="1 2" key="1">
    <citation type="journal article" date="2020" name="Phytopathology">
        <title>Genome Sequence Resources of Colletotrichum truncatum, C. plurivorum, C. musicola, and C. sojae: Four Species Pathogenic to Soybean (Glycine max).</title>
        <authorList>
            <person name="Rogerio F."/>
            <person name="Boufleur T.R."/>
            <person name="Ciampi-Guillardi M."/>
            <person name="Sukno S.A."/>
            <person name="Thon M.R."/>
            <person name="Massola Junior N.S."/>
            <person name="Baroncelli R."/>
        </authorList>
    </citation>
    <scope>NUCLEOTIDE SEQUENCE [LARGE SCALE GENOMIC DNA]</scope>
    <source>
        <strain evidence="1 2">CMES1059</strain>
    </source>
</reference>
<name>A0ACC3ZG89_COLTU</name>
<proteinExistence type="predicted"/>
<gene>
    <name evidence="1" type="ORF">CTRU02_200823</name>
</gene>
<evidence type="ECO:0000313" key="1">
    <source>
        <dbReference type="EMBL" id="KAL0942937.1"/>
    </source>
</evidence>
<dbReference type="EMBL" id="VUJX02000001">
    <property type="protein sequence ID" value="KAL0942937.1"/>
    <property type="molecule type" value="Genomic_DNA"/>
</dbReference>
<comment type="caution">
    <text evidence="1">The sequence shown here is derived from an EMBL/GenBank/DDBJ whole genome shotgun (WGS) entry which is preliminary data.</text>
</comment>
<protein>
    <submittedName>
        <fullName evidence="1">Fatty-acid amide hydrolase (Amidase)</fullName>
    </submittedName>
</protein>